<dbReference type="GO" id="GO:0016702">
    <property type="term" value="F:oxidoreductase activity, acting on single donors with incorporation of molecular oxygen, incorporation of two atoms of oxygen"/>
    <property type="evidence" value="ECO:0007669"/>
    <property type="project" value="InterPro"/>
</dbReference>
<organism evidence="5 6">
    <name type="scientific">Fulvimarina endophytica</name>
    <dbReference type="NCBI Taxonomy" id="2293836"/>
    <lineage>
        <taxon>Bacteria</taxon>
        <taxon>Pseudomonadati</taxon>
        <taxon>Pseudomonadota</taxon>
        <taxon>Alphaproteobacteria</taxon>
        <taxon>Hyphomicrobiales</taxon>
        <taxon>Aurantimonadaceae</taxon>
        <taxon>Fulvimarina</taxon>
    </lineage>
</organism>
<keyword evidence="2 5" id="KW-0223">Dioxygenase</keyword>
<name>A0A371X1S3_9HYPH</name>
<comment type="caution">
    <text evidence="5">The sequence shown here is derived from an EMBL/GenBank/DDBJ whole genome shotgun (WGS) entry which is preliminary data.</text>
</comment>
<dbReference type="Proteomes" id="UP000264310">
    <property type="component" value="Unassembled WGS sequence"/>
</dbReference>
<dbReference type="SUPFAM" id="SSF49482">
    <property type="entry name" value="Aromatic compound dioxygenase"/>
    <property type="match status" value="1"/>
</dbReference>
<sequence>MAPNDLNRRRFTAGLVTAIALPAFLSEAKANRVHLAQTPACGTDTLTALQTAGPFFTSGSPRKTNFQRDTRGGQPILLYGQVLDQNCRPVQGAKIDFWQADANGAYDNSGYRLRGHQFSDANGRWRLETILPGLYPGRTRHIHARVQPRGQRILTTQLYFPGIPQNRRDGLYVRSLLVAFDPGAGRGSFDFIL</sequence>
<gene>
    <name evidence="5" type="ORF">DYI37_13695</name>
</gene>
<dbReference type="InterPro" id="IPR000627">
    <property type="entry name" value="Intradiol_dOase_C"/>
</dbReference>
<dbReference type="PANTHER" id="PTHR33711">
    <property type="entry name" value="DIOXYGENASE, PUTATIVE (AFU_ORTHOLOGUE AFUA_2G02910)-RELATED"/>
    <property type="match status" value="1"/>
</dbReference>
<reference evidence="5 6" key="1">
    <citation type="submission" date="2018-08" db="EMBL/GenBank/DDBJ databases">
        <title>Fulvimarina sp. 85, whole genome shotgun sequence.</title>
        <authorList>
            <person name="Tuo L."/>
        </authorList>
    </citation>
    <scope>NUCLEOTIDE SEQUENCE [LARGE SCALE GENOMIC DNA]</scope>
    <source>
        <strain evidence="5 6">85</strain>
    </source>
</reference>
<proteinExistence type="inferred from homology"/>
<protein>
    <submittedName>
        <fullName evidence="5">Intradiol ring-cleavage dioxygenase</fullName>
    </submittedName>
</protein>
<dbReference type="OrthoDB" id="9805815at2"/>
<evidence type="ECO:0000256" key="3">
    <source>
        <dbReference type="ARBA" id="ARBA00023002"/>
    </source>
</evidence>
<dbReference type="InterPro" id="IPR015889">
    <property type="entry name" value="Intradiol_dOase_core"/>
</dbReference>
<keyword evidence="3" id="KW-0560">Oxidoreductase</keyword>
<evidence type="ECO:0000256" key="2">
    <source>
        <dbReference type="ARBA" id="ARBA00022964"/>
    </source>
</evidence>
<dbReference type="AlphaFoldDB" id="A0A371X1S3"/>
<dbReference type="GO" id="GO:0008199">
    <property type="term" value="F:ferric iron binding"/>
    <property type="evidence" value="ECO:0007669"/>
    <property type="project" value="InterPro"/>
</dbReference>
<evidence type="ECO:0000313" key="5">
    <source>
        <dbReference type="EMBL" id="RFC63175.1"/>
    </source>
</evidence>
<evidence type="ECO:0000313" key="6">
    <source>
        <dbReference type="Proteomes" id="UP000264310"/>
    </source>
</evidence>
<dbReference type="EMBL" id="QURL01000005">
    <property type="protein sequence ID" value="RFC63175.1"/>
    <property type="molecule type" value="Genomic_DNA"/>
</dbReference>
<evidence type="ECO:0000256" key="1">
    <source>
        <dbReference type="ARBA" id="ARBA00007825"/>
    </source>
</evidence>
<dbReference type="RefSeq" id="WP_116683987.1">
    <property type="nucleotide sequence ID" value="NZ_QURL01000005.1"/>
</dbReference>
<dbReference type="PANTHER" id="PTHR33711:SF11">
    <property type="entry name" value="DIOXYGENASE"/>
    <property type="match status" value="1"/>
</dbReference>
<feature type="domain" description="Intradiol ring-cleavage dioxygenases" evidence="4">
    <location>
        <begin position="57"/>
        <end position="163"/>
    </location>
</feature>
<dbReference type="Gene3D" id="2.60.130.10">
    <property type="entry name" value="Aromatic compound dioxygenase"/>
    <property type="match status" value="1"/>
</dbReference>
<accession>A0A371X1S3</accession>
<evidence type="ECO:0000259" key="4">
    <source>
        <dbReference type="Pfam" id="PF00775"/>
    </source>
</evidence>
<keyword evidence="6" id="KW-1185">Reference proteome</keyword>
<dbReference type="Pfam" id="PF00775">
    <property type="entry name" value="Dioxygenase_C"/>
    <property type="match status" value="1"/>
</dbReference>
<comment type="similarity">
    <text evidence="1">Belongs to the intradiol ring-cleavage dioxygenase family.</text>
</comment>
<dbReference type="InterPro" id="IPR050770">
    <property type="entry name" value="Intradiol_RC_Dioxygenase"/>
</dbReference>
<dbReference type="CDD" id="cd00421">
    <property type="entry name" value="intradiol_dioxygenase"/>
    <property type="match status" value="1"/>
</dbReference>